<dbReference type="CTD" id="24589704"/>
<dbReference type="InterPro" id="IPR011990">
    <property type="entry name" value="TPR-like_helical_dom_sf"/>
</dbReference>
<reference evidence="1" key="2">
    <citation type="journal article" date="2019" name="Gigascience">
        <title>High-quality Schistosoma haematobium genome achieved by single-molecule and long-range sequencing.</title>
        <authorList>
            <person name="Stroehlein A.J."/>
            <person name="Korhonen P.K."/>
            <person name="Chong T.M."/>
            <person name="Lim Y.L."/>
            <person name="Chan K.G."/>
            <person name="Webster B."/>
            <person name="Rollinson D."/>
            <person name="Brindley P.J."/>
            <person name="Gasser R.B."/>
            <person name="Young N.D."/>
        </authorList>
    </citation>
    <scope>NUCLEOTIDE SEQUENCE</scope>
</reference>
<dbReference type="PANTHER" id="PTHR14485:SF2">
    <property type="entry name" value="FUNGAL STAND N-TERMINAL GOODBYE DOMAIN-CONTAINING PROTEIN"/>
    <property type="match status" value="1"/>
</dbReference>
<dbReference type="GeneID" id="24589704"/>
<proteinExistence type="predicted"/>
<dbReference type="Gene3D" id="1.25.40.10">
    <property type="entry name" value="Tetratricopeptide repeat domain"/>
    <property type="match status" value="2"/>
</dbReference>
<evidence type="ECO:0000313" key="1">
    <source>
        <dbReference type="EMBL" id="KAH9596461.1"/>
    </source>
</evidence>
<accession>A0A922S704</accession>
<name>A0A922S704_SCHHA</name>
<sequence length="419" mass="49086">MQKNVNILQTPNEQLTKNESMINESILNCLNKDNSIFQMLCKCIAFSRMIYEIDDWHHAQYQCCFGYFYINWKGEKYALQAESHAENSMKLISLYLNSTSQQMNQQNSDDHANLLILCIVLLNYYTLAKSKIILKKIAFECEKYVVSFDQYMQALKFIEKTYGPESKEVISVYHALAHIEYQSSEDDMRKSIDYFKKAYEISNKIYYKEESFSSMVDLIRSVYLLCTVYMKLSLNLDDTEHLLGEMLQMLNTYNEKNNQNSIEYHVDNNSNESVDLMRIKTSSLDNDNHHIKCLTDQCLNSIYEYSDEYFVNLICSLRSLLIKIYIKSSRFQEALKLLEENLNIQEDTFGMYNAQVIKTYKLILSINMVQENFSEAFNQAEMCLDLEQFTFGANSKQAKRTKDILNALSSYKKTGNKIN</sequence>
<dbReference type="RefSeq" id="XP_051075158.1">
    <property type="nucleotide sequence ID" value="XM_051209700.1"/>
</dbReference>
<dbReference type="AlphaFoldDB" id="A0A922S704"/>
<evidence type="ECO:0000313" key="2">
    <source>
        <dbReference type="Proteomes" id="UP000471633"/>
    </source>
</evidence>
<dbReference type="EMBL" id="AMPZ03000001">
    <property type="protein sequence ID" value="KAH9596461.1"/>
    <property type="molecule type" value="Genomic_DNA"/>
</dbReference>
<comment type="caution">
    <text evidence="1">The sequence shown here is derived from an EMBL/GenBank/DDBJ whole genome shotgun (WGS) entry which is preliminary data.</text>
</comment>
<keyword evidence="2" id="KW-1185">Reference proteome</keyword>
<organism evidence="1 2">
    <name type="scientific">Schistosoma haematobium</name>
    <name type="common">Blood fluke</name>
    <dbReference type="NCBI Taxonomy" id="6185"/>
    <lineage>
        <taxon>Eukaryota</taxon>
        <taxon>Metazoa</taxon>
        <taxon>Spiralia</taxon>
        <taxon>Lophotrochozoa</taxon>
        <taxon>Platyhelminthes</taxon>
        <taxon>Trematoda</taxon>
        <taxon>Digenea</taxon>
        <taxon>Strigeidida</taxon>
        <taxon>Schistosomatoidea</taxon>
        <taxon>Schistosomatidae</taxon>
        <taxon>Schistosoma</taxon>
    </lineage>
</organism>
<gene>
    <name evidence="1" type="ORF">MS3_00002132</name>
</gene>
<dbReference type="Proteomes" id="UP000471633">
    <property type="component" value="Unassembled WGS sequence"/>
</dbReference>
<reference evidence="1" key="1">
    <citation type="journal article" date="2012" name="Nat. Genet.">
        <title>Whole-genome sequence of Schistosoma haematobium.</title>
        <authorList>
            <person name="Young N.D."/>
            <person name="Jex A.R."/>
            <person name="Li B."/>
            <person name="Liu S."/>
            <person name="Yang L."/>
            <person name="Xiong Z."/>
            <person name="Li Y."/>
            <person name="Cantacessi C."/>
            <person name="Hall R.S."/>
            <person name="Xu X."/>
            <person name="Chen F."/>
            <person name="Wu X."/>
            <person name="Zerlotini A."/>
            <person name="Oliveira G."/>
            <person name="Hofmann A."/>
            <person name="Zhang G."/>
            <person name="Fang X."/>
            <person name="Kang Y."/>
            <person name="Campbell B.E."/>
            <person name="Loukas A."/>
            <person name="Ranganathan S."/>
            <person name="Rollinson D."/>
            <person name="Rinaldi G."/>
            <person name="Brindley P.J."/>
            <person name="Yang H."/>
            <person name="Wang J."/>
            <person name="Wang J."/>
            <person name="Gasser R.B."/>
        </authorList>
    </citation>
    <scope>NUCLEOTIDE SEQUENCE</scope>
</reference>
<dbReference type="InterPro" id="IPR042621">
    <property type="entry name" value="TTC23/TTC23L"/>
</dbReference>
<protein>
    <submittedName>
        <fullName evidence="1">Uncharacterized protein</fullName>
    </submittedName>
</protein>
<reference evidence="1" key="4">
    <citation type="journal article" date="2022" name="PLoS Pathog.">
        <title>Chromosome-level genome of Schistosoma haematobium underpins genome-wide explorations of molecular variation.</title>
        <authorList>
            <person name="Stroehlein A.J."/>
            <person name="Korhonen P.K."/>
            <person name="Lee V.V."/>
            <person name="Ralph S.A."/>
            <person name="Mentink-Kane M."/>
            <person name="You H."/>
            <person name="McManus D.P."/>
            <person name="Tchuente L.T."/>
            <person name="Stothard J.R."/>
            <person name="Kaur P."/>
            <person name="Dudchenko O."/>
            <person name="Aiden E.L."/>
            <person name="Yang B."/>
            <person name="Yang H."/>
            <person name="Emery A.M."/>
            <person name="Webster B.L."/>
            <person name="Brindley P.J."/>
            <person name="Rollinson D."/>
            <person name="Chang B.C.H."/>
            <person name="Gasser R.B."/>
            <person name="Young N.D."/>
        </authorList>
    </citation>
    <scope>NUCLEOTIDE SEQUENCE</scope>
</reference>
<dbReference type="PANTHER" id="PTHR14485">
    <property type="entry name" value="TETRATRICOPEPTIDE REPEAT PROTEIN 23"/>
    <property type="match status" value="1"/>
</dbReference>
<reference evidence="1" key="3">
    <citation type="submission" date="2021-06" db="EMBL/GenBank/DDBJ databases">
        <title>Chromosome-level genome assembly for S. haematobium.</title>
        <authorList>
            <person name="Stroehlein A.J."/>
        </authorList>
    </citation>
    <scope>NUCLEOTIDE SEQUENCE</scope>
</reference>